<evidence type="ECO:0000313" key="3">
    <source>
        <dbReference type="Proteomes" id="UP000198253"/>
    </source>
</evidence>
<sequence>MTVSVHVTASPDGMPSDGTASMLIILARLEGKVDVVTAQHGAQLGEHARRLDDVELRLRAQESRPPTPPETDARLRAVESRPVVTPRAMWAGVGTLGALIIGAVGVLDKLIN</sequence>
<dbReference type="InParanoid" id="A0A1C5ABA4"/>
<reference evidence="3" key="1">
    <citation type="submission" date="2016-06" db="EMBL/GenBank/DDBJ databases">
        <authorList>
            <person name="Varghese N."/>
            <person name="Submissions Spin"/>
        </authorList>
    </citation>
    <scope>NUCLEOTIDE SEQUENCE [LARGE SCALE GENOMIC DNA]</scope>
    <source>
        <strain evidence="3">DSM 43816</strain>
    </source>
</reference>
<keyword evidence="1" id="KW-0812">Transmembrane</keyword>
<keyword evidence="1" id="KW-1133">Transmembrane helix</keyword>
<dbReference type="Proteomes" id="UP000198253">
    <property type="component" value="Chromosome I"/>
</dbReference>
<name>A0A1C5ABA4_MICEC</name>
<protein>
    <submittedName>
        <fullName evidence="2">Uncharacterized protein</fullName>
    </submittedName>
</protein>
<feature type="transmembrane region" description="Helical" evidence="1">
    <location>
        <begin position="88"/>
        <end position="107"/>
    </location>
</feature>
<proteinExistence type="predicted"/>
<dbReference type="AlphaFoldDB" id="A0A1C5ABA4"/>
<keyword evidence="3" id="KW-1185">Reference proteome</keyword>
<accession>A0A1C5ABA4</accession>
<gene>
    <name evidence="2" type="ORF">GA0070618_6654</name>
</gene>
<organism evidence="2 3">
    <name type="scientific">Micromonospora echinospora</name>
    <name type="common">Micromonospora purpurea</name>
    <dbReference type="NCBI Taxonomy" id="1877"/>
    <lineage>
        <taxon>Bacteria</taxon>
        <taxon>Bacillati</taxon>
        <taxon>Actinomycetota</taxon>
        <taxon>Actinomycetes</taxon>
        <taxon>Micromonosporales</taxon>
        <taxon>Micromonosporaceae</taxon>
        <taxon>Micromonospora</taxon>
    </lineage>
</organism>
<dbReference type="EMBL" id="LT607413">
    <property type="protein sequence ID" value="SCF42396.1"/>
    <property type="molecule type" value="Genomic_DNA"/>
</dbReference>
<evidence type="ECO:0000313" key="2">
    <source>
        <dbReference type="EMBL" id="SCF42396.1"/>
    </source>
</evidence>
<evidence type="ECO:0000256" key="1">
    <source>
        <dbReference type="SAM" id="Phobius"/>
    </source>
</evidence>
<keyword evidence="1" id="KW-0472">Membrane</keyword>